<dbReference type="PANTHER" id="PTHR34978:SF3">
    <property type="entry name" value="SLR0241 PROTEIN"/>
    <property type="match status" value="1"/>
</dbReference>
<feature type="domain" description="Peptidase M56" evidence="3">
    <location>
        <begin position="66"/>
        <end position="291"/>
    </location>
</feature>
<dbReference type="AlphaFoldDB" id="A0A2T7BCV3"/>
<comment type="caution">
    <text evidence="4">The sequence shown here is derived from an EMBL/GenBank/DDBJ whole genome shotgun (WGS) entry which is preliminary data.</text>
</comment>
<feature type="transmembrane region" description="Helical" evidence="2">
    <location>
        <begin position="52"/>
        <end position="72"/>
    </location>
</feature>
<organism evidence="4 5">
    <name type="scientific">Chitinophaga parva</name>
    <dbReference type="NCBI Taxonomy" id="2169414"/>
    <lineage>
        <taxon>Bacteria</taxon>
        <taxon>Pseudomonadati</taxon>
        <taxon>Bacteroidota</taxon>
        <taxon>Chitinophagia</taxon>
        <taxon>Chitinophagales</taxon>
        <taxon>Chitinophagaceae</taxon>
        <taxon>Chitinophaga</taxon>
    </lineage>
</organism>
<evidence type="ECO:0000256" key="2">
    <source>
        <dbReference type="SAM" id="Phobius"/>
    </source>
</evidence>
<accession>A0A2T7BCV3</accession>
<feature type="transmembrane region" description="Helical" evidence="2">
    <location>
        <begin position="125"/>
        <end position="144"/>
    </location>
</feature>
<dbReference type="InterPro" id="IPR052173">
    <property type="entry name" value="Beta-lactam_resp_regulator"/>
</dbReference>
<keyword evidence="5" id="KW-1185">Reference proteome</keyword>
<feature type="transmembrane region" description="Helical" evidence="2">
    <location>
        <begin position="26"/>
        <end position="43"/>
    </location>
</feature>
<evidence type="ECO:0000256" key="1">
    <source>
        <dbReference type="SAM" id="MobiDB-lite"/>
    </source>
</evidence>
<evidence type="ECO:0000313" key="4">
    <source>
        <dbReference type="EMBL" id="PUZ22924.1"/>
    </source>
</evidence>
<dbReference type="CDD" id="cd07341">
    <property type="entry name" value="M56_BlaR1_MecR1_like"/>
    <property type="match status" value="1"/>
</dbReference>
<keyword evidence="2" id="KW-0472">Membrane</keyword>
<gene>
    <name evidence="4" type="ORF">DCC81_21145</name>
</gene>
<feature type="transmembrane region" description="Helical" evidence="2">
    <location>
        <begin position="230"/>
        <end position="252"/>
    </location>
</feature>
<dbReference type="Proteomes" id="UP000244450">
    <property type="component" value="Unassembled WGS sequence"/>
</dbReference>
<feature type="compositionally biased region" description="Pro residues" evidence="1">
    <location>
        <begin position="588"/>
        <end position="603"/>
    </location>
</feature>
<evidence type="ECO:0000313" key="5">
    <source>
        <dbReference type="Proteomes" id="UP000244450"/>
    </source>
</evidence>
<reference evidence="4 5" key="1">
    <citation type="submission" date="2018-04" db="EMBL/GenBank/DDBJ databases">
        <title>Chitinophaga fuyangensis sp. nov., isolated from soil in a chemical factory.</title>
        <authorList>
            <person name="Chen K."/>
        </authorList>
    </citation>
    <scope>NUCLEOTIDE SEQUENCE [LARGE SCALE GENOMIC DNA]</scope>
    <source>
        <strain evidence="4 5">LY-1</strain>
    </source>
</reference>
<sequence length="677" mass="74259">MQASALPSFQADLLIQALCRTLLHSLWQGVILAALAGIIMLATRRQKAASRYYLLVGALALFTGGAAVTFVWEWLALQPAQGATASGLAAVEQLRIANTVVAAPSANALTQQLFQYLSAHAQQVVLIWFLFICIKSIRMLTGLYEVRMLRTQQTIAPDARWSARVQDLARQLRISRPVRLLESALAKAPMVLGHLKPLILVPAGLLSSLTPEAIEAILLHELAHIRRRDYLVNLLQSFVEILFFFNPAVTWICALLKAERENCCDDLVMQYTHSKTVYIQALVSCQEYGHPELAMALPGSRNTLLARVTRMISNHNHSLNVVEKTLLSVCLVGAGLLLLAFPGKAARHVVKTITTTTTFDHQTTITDTRNVTLSIDRHNDTCTLPQLATLDDMRMAPLPAFTSLDGTLRPQQASLGALSSACPTLYWVDSNQRQTLILRDDTAAKRWLEDRAYEAAEKQRLHDEQAAVAAEDQRAYEAAEKQRASDERQRTANARAYQVNAHQYFAAAQVPHGSGHDTTHPRTSPSAIGAPRVQYMPNVAARVQPTAVAMPAPVAKPAAKAIPVTHVAAAAPPPVPVKPIAPLSPLTPAAPPTPVEPVTPPSPDAAAEKDENLSDRVVQELLQSHLIVKTKNLSFKLSREAFIVNDKPMRADIAKAFADKFVPKDHWALLYNYEVKN</sequence>
<protein>
    <recommendedName>
        <fullName evidence="3">Peptidase M56 domain-containing protein</fullName>
    </recommendedName>
</protein>
<feature type="region of interest" description="Disordered" evidence="1">
    <location>
        <begin position="587"/>
        <end position="610"/>
    </location>
</feature>
<keyword evidence="2" id="KW-1133">Transmembrane helix</keyword>
<proteinExistence type="predicted"/>
<evidence type="ECO:0000259" key="3">
    <source>
        <dbReference type="Pfam" id="PF05569"/>
    </source>
</evidence>
<dbReference type="OrthoDB" id="15218at2"/>
<dbReference type="Gene3D" id="3.30.2010.10">
    <property type="entry name" value="Metalloproteases ('zincins'), catalytic domain"/>
    <property type="match status" value="1"/>
</dbReference>
<dbReference type="Pfam" id="PF05569">
    <property type="entry name" value="Peptidase_M56"/>
    <property type="match status" value="1"/>
</dbReference>
<dbReference type="EMBL" id="QCYK01000003">
    <property type="protein sequence ID" value="PUZ22924.1"/>
    <property type="molecule type" value="Genomic_DNA"/>
</dbReference>
<dbReference type="PANTHER" id="PTHR34978">
    <property type="entry name" value="POSSIBLE SENSOR-TRANSDUCER PROTEIN BLAR"/>
    <property type="match status" value="1"/>
</dbReference>
<dbReference type="RefSeq" id="WP_108688668.1">
    <property type="nucleotide sequence ID" value="NZ_QCYK01000003.1"/>
</dbReference>
<keyword evidence="2" id="KW-0812">Transmembrane</keyword>
<name>A0A2T7BCV3_9BACT</name>
<dbReference type="InterPro" id="IPR008756">
    <property type="entry name" value="Peptidase_M56"/>
</dbReference>